<evidence type="ECO:0000313" key="1">
    <source>
        <dbReference type="EMBL" id="EDU49822.1"/>
    </source>
</evidence>
<protein>
    <submittedName>
        <fullName evidence="1">Uncharacterized protein</fullName>
    </submittedName>
</protein>
<proteinExistence type="predicted"/>
<dbReference type="HOGENOM" id="CLU_2122317_0_0_1"/>
<sequence length="114" mass="12022">MAPCVPQTWGTGGTFHQGNKANLRPTLAVFSTVSAHWTLTEPVVSTIMGGKDRTVTSASYTLQSNLGFAGNYTKVRTGAAYICSPQAEPPGFSASLLSIDASAYLSSYTLKRGE</sequence>
<dbReference type="Proteomes" id="UP000001471">
    <property type="component" value="Unassembled WGS sequence"/>
</dbReference>
<reference evidence="2" key="1">
    <citation type="journal article" date="2013" name="G3 (Bethesda)">
        <title>Comparative genomics of a plant-pathogenic fungus, Pyrenophora tritici-repentis, reveals transduplication and the impact of repeat elements on pathogenicity and population divergence.</title>
        <authorList>
            <person name="Manning V.A."/>
            <person name="Pandelova I."/>
            <person name="Dhillon B."/>
            <person name="Wilhelm L.J."/>
            <person name="Goodwin S.B."/>
            <person name="Berlin A.M."/>
            <person name="Figueroa M."/>
            <person name="Freitag M."/>
            <person name="Hane J.K."/>
            <person name="Henrissat B."/>
            <person name="Holman W.H."/>
            <person name="Kodira C.D."/>
            <person name="Martin J."/>
            <person name="Oliver R.P."/>
            <person name="Robbertse B."/>
            <person name="Schackwitz W."/>
            <person name="Schwartz D.C."/>
            <person name="Spatafora J.W."/>
            <person name="Turgeon B.G."/>
            <person name="Yandava C."/>
            <person name="Young S."/>
            <person name="Zhou S."/>
            <person name="Zeng Q."/>
            <person name="Grigoriev I.V."/>
            <person name="Ma L.-J."/>
            <person name="Ciuffetti L.M."/>
        </authorList>
    </citation>
    <scope>NUCLEOTIDE SEQUENCE [LARGE SCALE GENOMIC DNA]</scope>
    <source>
        <strain evidence="2">Pt-1C-BFP</strain>
    </source>
</reference>
<dbReference type="AlphaFoldDB" id="B2WB90"/>
<organism evidence="1 2">
    <name type="scientific">Pyrenophora tritici-repentis (strain Pt-1C-BFP)</name>
    <name type="common">Wheat tan spot fungus</name>
    <name type="synonym">Drechslera tritici-repentis</name>
    <dbReference type="NCBI Taxonomy" id="426418"/>
    <lineage>
        <taxon>Eukaryota</taxon>
        <taxon>Fungi</taxon>
        <taxon>Dikarya</taxon>
        <taxon>Ascomycota</taxon>
        <taxon>Pezizomycotina</taxon>
        <taxon>Dothideomycetes</taxon>
        <taxon>Pleosporomycetidae</taxon>
        <taxon>Pleosporales</taxon>
        <taxon>Pleosporineae</taxon>
        <taxon>Pleosporaceae</taxon>
        <taxon>Pyrenophora</taxon>
    </lineage>
</organism>
<dbReference type="EMBL" id="DS231621">
    <property type="protein sequence ID" value="EDU49822.1"/>
    <property type="molecule type" value="Genomic_DNA"/>
</dbReference>
<dbReference type="GeneID" id="6345171"/>
<name>B2WB90_PYRTR</name>
<accession>B2WB90</accession>
<gene>
    <name evidence="1" type="ORF">PTRG_06902</name>
</gene>
<dbReference type="RefSeq" id="XP_001937235.2">
    <property type="nucleotide sequence ID" value="XM_001937200.2"/>
</dbReference>
<evidence type="ECO:0000313" key="2">
    <source>
        <dbReference type="Proteomes" id="UP000001471"/>
    </source>
</evidence>
<dbReference type="InParanoid" id="B2WB90"/>
<dbReference type="KEGG" id="ptrr:6345171"/>